<evidence type="ECO:0008006" key="8">
    <source>
        <dbReference type="Google" id="ProtNLM"/>
    </source>
</evidence>
<feature type="domain" description="Acyl-CoA dehydrogenase/oxidase N-terminal" evidence="4">
    <location>
        <begin position="28"/>
        <end position="109"/>
    </location>
</feature>
<keyword evidence="1" id="KW-0560">Oxidoreductase</keyword>
<dbReference type="SUPFAM" id="SSF47203">
    <property type="entry name" value="Acyl-CoA dehydrogenase C-terminal domain-like"/>
    <property type="match status" value="1"/>
</dbReference>
<evidence type="ECO:0000256" key="2">
    <source>
        <dbReference type="ARBA" id="ARBA00049661"/>
    </source>
</evidence>
<dbReference type="GO" id="GO:0016712">
    <property type="term" value="F:oxidoreductase activity, acting on paired donors, with incorporation or reduction of molecular oxygen, reduced flavin or flavoprotein as one donor, and incorporation of one atom of oxygen"/>
    <property type="evidence" value="ECO:0007669"/>
    <property type="project" value="TreeGrafter"/>
</dbReference>
<accession>A0A6H9WMC8</accession>
<proteinExistence type="inferred from homology"/>
<dbReference type="PIRSF" id="PIRSF016578">
    <property type="entry name" value="HsaA"/>
    <property type="match status" value="1"/>
</dbReference>
<feature type="domain" description="Acyl-CoA dehydrogenase C-terminal" evidence="5">
    <location>
        <begin position="243"/>
        <end position="378"/>
    </location>
</feature>
<dbReference type="Gene3D" id="1.10.540.10">
    <property type="entry name" value="Acyl-CoA dehydrogenase/oxidase, N-terminal domain"/>
    <property type="match status" value="1"/>
</dbReference>
<comment type="caution">
    <text evidence="6">The sequence shown here is derived from an EMBL/GenBank/DDBJ whole genome shotgun (WGS) entry which is preliminary data.</text>
</comment>
<dbReference type="InterPro" id="IPR050741">
    <property type="entry name" value="Acyl-CoA_dehydrogenase"/>
</dbReference>
<dbReference type="Pfam" id="PF08028">
    <property type="entry name" value="Acyl-CoA_dh_2"/>
    <property type="match status" value="1"/>
</dbReference>
<dbReference type="Pfam" id="PF02771">
    <property type="entry name" value="Acyl-CoA_dh_N"/>
    <property type="match status" value="1"/>
</dbReference>
<dbReference type="GO" id="GO:0050660">
    <property type="term" value="F:flavin adenine dinucleotide binding"/>
    <property type="evidence" value="ECO:0007669"/>
    <property type="project" value="InterPro"/>
</dbReference>
<keyword evidence="7" id="KW-1185">Reference proteome</keyword>
<dbReference type="EMBL" id="WBJY01000001">
    <property type="protein sequence ID" value="KAB1650333.1"/>
    <property type="molecule type" value="Genomic_DNA"/>
</dbReference>
<organism evidence="6 7">
    <name type="scientific">Pseudoclavibacter endophyticus</name>
    <dbReference type="NCBI Taxonomy" id="1778590"/>
    <lineage>
        <taxon>Bacteria</taxon>
        <taxon>Bacillati</taxon>
        <taxon>Actinomycetota</taxon>
        <taxon>Actinomycetes</taxon>
        <taxon>Micrococcales</taxon>
        <taxon>Microbacteriaceae</taxon>
        <taxon>Pseudoclavibacter</taxon>
    </lineage>
</organism>
<dbReference type="GO" id="GO:0033539">
    <property type="term" value="P:fatty acid beta-oxidation using acyl-CoA dehydrogenase"/>
    <property type="evidence" value="ECO:0007669"/>
    <property type="project" value="TreeGrafter"/>
</dbReference>
<protein>
    <recommendedName>
        <fullName evidence="8">Acyl-CoA dehydrogenase</fullName>
    </recommendedName>
</protein>
<dbReference type="InterPro" id="IPR013786">
    <property type="entry name" value="AcylCoA_DH/ox_N"/>
</dbReference>
<dbReference type="Proteomes" id="UP000431744">
    <property type="component" value="Unassembled WGS sequence"/>
</dbReference>
<name>A0A6H9WMC8_9MICO</name>
<reference evidence="6 7" key="1">
    <citation type="submission" date="2019-09" db="EMBL/GenBank/DDBJ databases">
        <title>Phylogeny of genus Pseudoclavibacter and closely related genus.</title>
        <authorList>
            <person name="Li Y."/>
        </authorList>
    </citation>
    <scope>NUCLEOTIDE SEQUENCE [LARGE SCALE GENOMIC DNA]</scope>
    <source>
        <strain evidence="6 7">EGI 60007</strain>
    </source>
</reference>
<dbReference type="GO" id="GO:0003995">
    <property type="term" value="F:acyl-CoA dehydrogenase activity"/>
    <property type="evidence" value="ECO:0007669"/>
    <property type="project" value="TreeGrafter"/>
</dbReference>
<dbReference type="InterPro" id="IPR046373">
    <property type="entry name" value="Acyl-CoA_Oxase/DH_mid-dom_sf"/>
</dbReference>
<dbReference type="PANTHER" id="PTHR48083:SF19">
    <property type="entry name" value="FLAVIN-DEPENDENT MONOOXYGENASE, OXYGENASE SUBUNIT HSAA"/>
    <property type="match status" value="1"/>
</dbReference>
<evidence type="ECO:0000259" key="5">
    <source>
        <dbReference type="Pfam" id="PF08028"/>
    </source>
</evidence>
<evidence type="ECO:0000259" key="4">
    <source>
        <dbReference type="Pfam" id="PF02771"/>
    </source>
</evidence>
<dbReference type="InterPro" id="IPR037069">
    <property type="entry name" value="AcylCoA_DH/ox_N_sf"/>
</dbReference>
<dbReference type="Gene3D" id="1.20.140.10">
    <property type="entry name" value="Butyryl-CoA Dehydrogenase, subunit A, domain 3"/>
    <property type="match status" value="1"/>
</dbReference>
<evidence type="ECO:0000313" key="7">
    <source>
        <dbReference type="Proteomes" id="UP000431744"/>
    </source>
</evidence>
<feature type="coiled-coil region" evidence="3">
    <location>
        <begin position="293"/>
        <end position="331"/>
    </location>
</feature>
<evidence type="ECO:0000313" key="6">
    <source>
        <dbReference type="EMBL" id="KAB1650333.1"/>
    </source>
</evidence>
<dbReference type="OrthoDB" id="3404950at2"/>
<dbReference type="SUPFAM" id="SSF56645">
    <property type="entry name" value="Acyl-CoA dehydrogenase NM domain-like"/>
    <property type="match status" value="1"/>
</dbReference>
<dbReference type="InterPro" id="IPR009100">
    <property type="entry name" value="AcylCoA_DH/oxidase_NM_dom_sf"/>
</dbReference>
<keyword evidence="3" id="KW-0175">Coiled coil</keyword>
<dbReference type="Gene3D" id="2.40.110.10">
    <property type="entry name" value="Butyryl-CoA Dehydrogenase, subunit A, domain 2"/>
    <property type="match status" value="1"/>
</dbReference>
<dbReference type="GO" id="GO:0005737">
    <property type="term" value="C:cytoplasm"/>
    <property type="evidence" value="ECO:0007669"/>
    <property type="project" value="TreeGrafter"/>
</dbReference>
<dbReference type="InterPro" id="IPR013107">
    <property type="entry name" value="Acyl-CoA_DH_C"/>
</dbReference>
<evidence type="ECO:0000256" key="3">
    <source>
        <dbReference type="SAM" id="Coils"/>
    </source>
</evidence>
<gene>
    <name evidence="6" type="ORF">F8O04_09155</name>
</gene>
<dbReference type="PANTHER" id="PTHR48083">
    <property type="entry name" value="MEDIUM-CHAIN SPECIFIC ACYL-COA DEHYDROGENASE, MITOCHONDRIAL-RELATED"/>
    <property type="match status" value="1"/>
</dbReference>
<evidence type="ECO:0000256" key="1">
    <source>
        <dbReference type="ARBA" id="ARBA00023002"/>
    </source>
</evidence>
<sequence>MSTVTPVARPTTEDVVRIAENLIPVLRERAVLVDRERRIPDETYRELIDAGLWRILKPTRYGGYEMSEADHAKVAVTLAEGCASTAWVWSILSSDNMAICSFPEQAQEDIWGQNPDATLAGNTTLNLKAAAEKVDGGYRVTGKWGFCSGSDFSEWLIFHAPLGPEREGYMFLVPREEVTTIDDWHPTGLRGTGSRSQAIDRVFVPEHRAQRTSETVDKLAERRTLHPTFDAMYAPYPSYGRFTFSSVGVGAVYGAAKYFLDTASTATRVASAVGGQVRLIDQDYVATEITDIMAQLETAKLVIERRSEEASERARQHRESSEQDLARENRDNAFVARVALRSAQRLSSLVGSKSGFPDHPVSRALRDAELVSHHVTLNWRQAGVRYLASRAAV</sequence>
<comment type="similarity">
    <text evidence="2">Belongs to the HpaH/HsaA monooxygenase family.</text>
</comment>
<dbReference type="InterPro" id="IPR036250">
    <property type="entry name" value="AcylCo_DH-like_C"/>
</dbReference>
<dbReference type="AlphaFoldDB" id="A0A6H9WMC8"/>